<gene>
    <name evidence="1" type="ORF">AVEN_17235_1</name>
</gene>
<keyword evidence="2" id="KW-1185">Reference proteome</keyword>
<evidence type="ECO:0000313" key="1">
    <source>
        <dbReference type="EMBL" id="GBM42211.1"/>
    </source>
</evidence>
<organism evidence="1 2">
    <name type="scientific">Araneus ventricosus</name>
    <name type="common">Orbweaver spider</name>
    <name type="synonym">Epeira ventricosa</name>
    <dbReference type="NCBI Taxonomy" id="182803"/>
    <lineage>
        <taxon>Eukaryota</taxon>
        <taxon>Metazoa</taxon>
        <taxon>Ecdysozoa</taxon>
        <taxon>Arthropoda</taxon>
        <taxon>Chelicerata</taxon>
        <taxon>Arachnida</taxon>
        <taxon>Araneae</taxon>
        <taxon>Araneomorphae</taxon>
        <taxon>Entelegynae</taxon>
        <taxon>Araneoidea</taxon>
        <taxon>Araneidae</taxon>
        <taxon>Araneus</taxon>
    </lineage>
</organism>
<sequence length="114" mass="13155">MILTSSPRLASSIKRGFPQEIPSLLQQETYGKSHESFLLSAPTTKIRPRYKRKETMPEPILKKGMIALQWFRVGGKKSLDILRKADGLGLEYRRALKYDTRDYGFACSIHVRER</sequence>
<evidence type="ECO:0000313" key="2">
    <source>
        <dbReference type="Proteomes" id="UP000499080"/>
    </source>
</evidence>
<dbReference type="AlphaFoldDB" id="A0A4Y2FLV0"/>
<accession>A0A4Y2FLV0</accession>
<proteinExistence type="predicted"/>
<dbReference type="EMBL" id="BGPR01000990">
    <property type="protein sequence ID" value="GBM42211.1"/>
    <property type="molecule type" value="Genomic_DNA"/>
</dbReference>
<dbReference type="OrthoDB" id="10557313at2759"/>
<comment type="caution">
    <text evidence="1">The sequence shown here is derived from an EMBL/GenBank/DDBJ whole genome shotgun (WGS) entry which is preliminary data.</text>
</comment>
<dbReference type="Proteomes" id="UP000499080">
    <property type="component" value="Unassembled WGS sequence"/>
</dbReference>
<reference evidence="1 2" key="1">
    <citation type="journal article" date="2019" name="Sci. Rep.">
        <title>Orb-weaving spider Araneus ventricosus genome elucidates the spidroin gene catalogue.</title>
        <authorList>
            <person name="Kono N."/>
            <person name="Nakamura H."/>
            <person name="Ohtoshi R."/>
            <person name="Moran D.A.P."/>
            <person name="Shinohara A."/>
            <person name="Yoshida Y."/>
            <person name="Fujiwara M."/>
            <person name="Mori M."/>
            <person name="Tomita M."/>
            <person name="Arakawa K."/>
        </authorList>
    </citation>
    <scope>NUCLEOTIDE SEQUENCE [LARGE SCALE GENOMIC DNA]</scope>
</reference>
<protein>
    <submittedName>
        <fullName evidence="1">Uncharacterized protein</fullName>
    </submittedName>
</protein>
<name>A0A4Y2FLV0_ARAVE</name>